<reference evidence="1 2" key="1">
    <citation type="journal article" date="2015" name="Genome Announc.">
        <title>Complete Genome Sequence of Bacillus cereus Group Phage TsarBomba.</title>
        <authorList>
            <person name="Erill I."/>
            <person name="Caruso S.M."/>
        </authorList>
    </citation>
    <scope>NUCLEOTIDE SEQUENCE [LARGE SCALE GENOMIC DNA]</scope>
</reference>
<dbReference type="GeneID" id="26633430"/>
<organism evidence="1 2">
    <name type="scientific">Bacillus phage TsarBomba</name>
    <dbReference type="NCBI Taxonomy" id="1690456"/>
    <lineage>
        <taxon>Viruses</taxon>
        <taxon>Duplodnaviria</taxon>
        <taxon>Heunggongvirae</taxon>
        <taxon>Uroviricota</taxon>
        <taxon>Caudoviricetes</taxon>
        <taxon>Herelleviridae</taxon>
        <taxon>Bastillevirinae</taxon>
        <taxon>Tsarbombavirus</taxon>
        <taxon>Tsarbombavirus tsarbomba</taxon>
    </lineage>
</organism>
<dbReference type="Proteomes" id="UP000204602">
    <property type="component" value="Segment"/>
</dbReference>
<name>A0A0K2D0B8_9CAUD</name>
<dbReference type="OrthoDB" id="40952at10239"/>
<proteinExistence type="predicted"/>
<evidence type="ECO:0000313" key="2">
    <source>
        <dbReference type="Proteomes" id="UP000204602"/>
    </source>
</evidence>
<evidence type="ECO:0000313" key="1">
    <source>
        <dbReference type="EMBL" id="ALA13200.1"/>
    </source>
</evidence>
<protein>
    <submittedName>
        <fullName evidence="1">Uncharacterized protein</fullName>
    </submittedName>
</protein>
<keyword evidence="2" id="KW-1185">Reference proteome</keyword>
<dbReference type="EMBL" id="KT224359">
    <property type="protein sequence ID" value="ALA13200.1"/>
    <property type="molecule type" value="Genomic_DNA"/>
</dbReference>
<accession>A0A0K2D0B8</accession>
<gene>
    <name evidence="1" type="ORF">TSARBOMBA_166</name>
</gene>
<dbReference type="KEGG" id="vg:26633430"/>
<sequence>MPYIIQEEYCPHCKSIQRIKFGFRITCLNCMNRIEEDEEHESDTE</sequence>
<dbReference type="RefSeq" id="YP_009206981.1">
    <property type="nucleotide sequence ID" value="NC_028890.1"/>
</dbReference>